<evidence type="ECO:0000256" key="1">
    <source>
        <dbReference type="SAM" id="SignalP"/>
    </source>
</evidence>
<proteinExistence type="predicted"/>
<feature type="signal peptide" evidence="1">
    <location>
        <begin position="1"/>
        <end position="18"/>
    </location>
</feature>
<dbReference type="AlphaFoldDB" id="A0A1A8GSW1"/>
<reference evidence="2" key="2">
    <citation type="submission" date="2016-06" db="EMBL/GenBank/DDBJ databases">
        <title>The genome of a short-lived fish provides insights into sex chromosome evolution and the genetic control of aging.</title>
        <authorList>
            <person name="Reichwald K."/>
            <person name="Felder M."/>
            <person name="Petzold A."/>
            <person name="Koch P."/>
            <person name="Groth M."/>
            <person name="Platzer M."/>
        </authorList>
    </citation>
    <scope>NUCLEOTIDE SEQUENCE</scope>
    <source>
        <tissue evidence="2">Brain</tissue>
    </source>
</reference>
<reference evidence="2" key="1">
    <citation type="submission" date="2016-05" db="EMBL/GenBank/DDBJ databases">
        <authorList>
            <person name="Lavstsen T."/>
            <person name="Jespersen J.S."/>
        </authorList>
    </citation>
    <scope>NUCLEOTIDE SEQUENCE</scope>
    <source>
        <tissue evidence="2">Brain</tissue>
    </source>
</reference>
<sequence length="36" mass="4274">ANCYIFCILVHLFSLSLKEHMPFYSAFCSKYLKRPC</sequence>
<name>A0A1A8GSW1_9TELE</name>
<protein>
    <submittedName>
        <fullName evidence="2">Uncharacterized protein</fullName>
    </submittedName>
</protein>
<organism evidence="2">
    <name type="scientific">Nothobranchius korthausae</name>
    <dbReference type="NCBI Taxonomy" id="1143690"/>
    <lineage>
        <taxon>Eukaryota</taxon>
        <taxon>Metazoa</taxon>
        <taxon>Chordata</taxon>
        <taxon>Craniata</taxon>
        <taxon>Vertebrata</taxon>
        <taxon>Euteleostomi</taxon>
        <taxon>Actinopterygii</taxon>
        <taxon>Neopterygii</taxon>
        <taxon>Teleostei</taxon>
        <taxon>Neoteleostei</taxon>
        <taxon>Acanthomorphata</taxon>
        <taxon>Ovalentaria</taxon>
        <taxon>Atherinomorphae</taxon>
        <taxon>Cyprinodontiformes</taxon>
        <taxon>Nothobranchiidae</taxon>
        <taxon>Nothobranchius</taxon>
    </lineage>
</organism>
<evidence type="ECO:0000313" key="2">
    <source>
        <dbReference type="EMBL" id="SBQ74078.1"/>
    </source>
</evidence>
<feature type="chain" id="PRO_5008370852" evidence="1">
    <location>
        <begin position="19"/>
        <end position="36"/>
    </location>
</feature>
<dbReference type="EMBL" id="HAEC01006001">
    <property type="protein sequence ID" value="SBQ74078.1"/>
    <property type="molecule type" value="Transcribed_RNA"/>
</dbReference>
<feature type="non-terminal residue" evidence="2">
    <location>
        <position position="1"/>
    </location>
</feature>
<feature type="non-terminal residue" evidence="2">
    <location>
        <position position="36"/>
    </location>
</feature>
<keyword evidence="1" id="KW-0732">Signal</keyword>
<accession>A0A1A8GSW1</accession>
<gene>
    <name evidence="2" type="primary">Nfu_g_1_001562</name>
</gene>